<organism evidence="2 3">
    <name type="scientific">Trypanosoma rangeli SC58</name>
    <dbReference type="NCBI Taxonomy" id="429131"/>
    <lineage>
        <taxon>Eukaryota</taxon>
        <taxon>Discoba</taxon>
        <taxon>Euglenozoa</taxon>
        <taxon>Kinetoplastea</taxon>
        <taxon>Metakinetoplastina</taxon>
        <taxon>Trypanosomatida</taxon>
        <taxon>Trypanosomatidae</taxon>
        <taxon>Trypanosoma</taxon>
        <taxon>Herpetosoma</taxon>
    </lineage>
</organism>
<dbReference type="AlphaFoldDB" id="A0A061J5A2"/>
<comment type="caution">
    <text evidence="2">The sequence shown here is derived from an EMBL/GenBank/DDBJ whole genome shotgun (WGS) entry which is preliminary data.</text>
</comment>
<keyword evidence="1" id="KW-1133">Transmembrane helix</keyword>
<dbReference type="Proteomes" id="UP000031737">
    <property type="component" value="Unassembled WGS sequence"/>
</dbReference>
<keyword evidence="1" id="KW-0812">Transmembrane</keyword>
<dbReference type="OrthoDB" id="240601at2759"/>
<feature type="transmembrane region" description="Helical" evidence="1">
    <location>
        <begin position="273"/>
        <end position="293"/>
    </location>
</feature>
<evidence type="ECO:0000313" key="2">
    <source>
        <dbReference type="EMBL" id="ESL10044.1"/>
    </source>
</evidence>
<keyword evidence="1" id="KW-0472">Membrane</keyword>
<name>A0A061J5A2_TRYRA</name>
<evidence type="ECO:0000256" key="1">
    <source>
        <dbReference type="SAM" id="Phobius"/>
    </source>
</evidence>
<reference evidence="2 3" key="1">
    <citation type="submission" date="2013-07" db="EMBL/GenBank/DDBJ databases">
        <authorList>
            <person name="Stoco P.H."/>
            <person name="Wagner G."/>
            <person name="Gerber A."/>
            <person name="Zaha A."/>
            <person name="Thompson C."/>
            <person name="Bartholomeu D.C."/>
            <person name="Luckemeyer D.D."/>
            <person name="Bahia D."/>
            <person name="Loreto E."/>
            <person name="Prestes E.B."/>
            <person name="Lima F.M."/>
            <person name="Rodrigues-Luiz G."/>
            <person name="Vallejo G.A."/>
            <person name="Filho J.F."/>
            <person name="Monteiro K.M."/>
            <person name="Tyler K.M."/>
            <person name="de Almeida L.G."/>
            <person name="Ortiz M.F."/>
            <person name="Siervo M.A."/>
            <person name="de Moraes M.H."/>
            <person name="Cunha O.L."/>
            <person name="Mendonca-Neto R."/>
            <person name="Silva R."/>
            <person name="Teixeira S.M."/>
            <person name="Murta S.M."/>
            <person name="Sincero T.C."/>
            <person name="Mendes T.A."/>
            <person name="Urmenyi T.P."/>
            <person name="Silva V.G."/>
            <person name="da Rocha W.D."/>
            <person name="Andersson B."/>
            <person name="Romanha A.J."/>
            <person name="Steindel M."/>
            <person name="de Vasconcelos A.T."/>
            <person name="Grisard E.C."/>
        </authorList>
    </citation>
    <scope>NUCLEOTIDE SEQUENCE [LARGE SCALE GENOMIC DNA]</scope>
    <source>
        <strain evidence="2 3">SC58</strain>
    </source>
</reference>
<keyword evidence="3" id="KW-1185">Reference proteome</keyword>
<dbReference type="EMBL" id="AUPL01002228">
    <property type="protein sequence ID" value="ESL10044.1"/>
    <property type="molecule type" value="Genomic_DNA"/>
</dbReference>
<protein>
    <submittedName>
        <fullName evidence="2">Uncharacterized protein</fullName>
    </submittedName>
</protein>
<evidence type="ECO:0000313" key="3">
    <source>
        <dbReference type="Proteomes" id="UP000031737"/>
    </source>
</evidence>
<proteinExistence type="predicted"/>
<accession>A0A061J5A2</accession>
<dbReference type="VEuPathDB" id="TriTrypDB:TRSC58_02228"/>
<gene>
    <name evidence="2" type="ORF">TRSC58_02228</name>
</gene>
<sequence>MEASLRPCILRLRRTLTKAQRLLRATDPEADARGLDKKNRAEFLKCARRLGVLLLSVQQQLRALGEDACRDEAVSGPISAARAFLADAVSPDGNQGGIPVPCVGLLCREHTPRPPFAVSAPFLVQEDSRCMCEPARILSCVYHRDEEPISHAVSPCVQPKEARAQSHAAPTASDEEAAHAQVMEDIREAIKGMKEGAIRMSDLMQQERMQLDANAELMQRGIDGTSTQSRRMDKLGYAFGVGPPPPCCLSKIPGAKLFWQTVVAPMWVVIRQAVFLCIIVATTCSVLLLMVTAPKTYVYAPQASLSGR</sequence>